<feature type="signal peptide" evidence="2">
    <location>
        <begin position="1"/>
        <end position="26"/>
    </location>
</feature>
<feature type="region of interest" description="Disordered" evidence="1">
    <location>
        <begin position="59"/>
        <end position="97"/>
    </location>
</feature>
<accession>A0A446CXX2</accession>
<dbReference type="EMBL" id="UFQC01000040">
    <property type="protein sequence ID" value="SSW72677.1"/>
    <property type="molecule type" value="Genomic_DNA"/>
</dbReference>
<evidence type="ECO:0000256" key="1">
    <source>
        <dbReference type="SAM" id="MobiDB-lite"/>
    </source>
</evidence>
<keyword evidence="2" id="KW-0732">Signal</keyword>
<proteinExistence type="predicted"/>
<evidence type="ECO:0000313" key="3">
    <source>
        <dbReference type="EMBL" id="SSW72677.1"/>
    </source>
</evidence>
<evidence type="ECO:0000256" key="2">
    <source>
        <dbReference type="SAM" id="SignalP"/>
    </source>
</evidence>
<sequence length="146" mass="14899">MTLRRPGLLAAIALALYALALPRADAACSDRKIQSMADDGRSVKAIAKACNMPAAKVRGIIGKDDGDPPPPAARPQGAPRADKAEPPEAAGKLPSGSGLAMCDCQGSVPYGAKASELRCQSGTSIATPCAGYCPPNGIAPWRRICS</sequence>
<gene>
    <name evidence="3" type="ORF">AVE30378_05276</name>
</gene>
<protein>
    <submittedName>
        <fullName evidence="3">Uncharacterized protein</fullName>
    </submittedName>
</protein>
<name>A0A446CXX2_9BURK</name>
<dbReference type="AlphaFoldDB" id="A0A446CXX2"/>
<evidence type="ECO:0000313" key="4">
    <source>
        <dbReference type="Proteomes" id="UP000289465"/>
    </source>
</evidence>
<organism evidence="3 4">
    <name type="scientific">Achromobacter veterisilvae</name>
    <dbReference type="NCBI Taxonomy" id="2069367"/>
    <lineage>
        <taxon>Bacteria</taxon>
        <taxon>Pseudomonadati</taxon>
        <taxon>Pseudomonadota</taxon>
        <taxon>Betaproteobacteria</taxon>
        <taxon>Burkholderiales</taxon>
        <taxon>Alcaligenaceae</taxon>
        <taxon>Achromobacter</taxon>
    </lineage>
</organism>
<feature type="chain" id="PRO_5019264702" evidence="2">
    <location>
        <begin position="27"/>
        <end position="146"/>
    </location>
</feature>
<dbReference type="OrthoDB" id="8656994at2"/>
<dbReference type="Proteomes" id="UP000289465">
    <property type="component" value="Unassembled WGS sequence"/>
</dbReference>
<reference evidence="3 4" key="1">
    <citation type="submission" date="2018-07" db="EMBL/GenBank/DDBJ databases">
        <authorList>
            <person name="Peeters C."/>
        </authorList>
    </citation>
    <scope>NUCLEOTIDE SEQUENCE [LARGE SCALE GENOMIC DNA]</scope>
    <source>
        <strain evidence="3 4">LMG 30378</strain>
    </source>
</reference>
<dbReference type="RefSeq" id="WP_129245310.1">
    <property type="nucleotide sequence ID" value="NZ_UFQC01000040.1"/>
</dbReference>